<comment type="caution">
    <text evidence="3">The sequence shown here is derived from an EMBL/GenBank/DDBJ whole genome shotgun (WGS) entry which is preliminary data.</text>
</comment>
<dbReference type="InterPro" id="IPR036397">
    <property type="entry name" value="RNaseH_sf"/>
</dbReference>
<dbReference type="Proteomes" id="UP001154282">
    <property type="component" value="Unassembled WGS sequence"/>
</dbReference>
<feature type="region of interest" description="Disordered" evidence="1">
    <location>
        <begin position="145"/>
        <end position="168"/>
    </location>
</feature>
<gene>
    <name evidence="3" type="ORF">LITE_LOCUS3815</name>
</gene>
<feature type="region of interest" description="Disordered" evidence="1">
    <location>
        <begin position="208"/>
        <end position="306"/>
    </location>
</feature>
<sequence>MATGAPAVTSTGKDKPPDLAGGDTYLTVHRWFKGFNPWKSTVKSTMVLVQLPELPIEFINKEAVLRIAVAIGRPIRVDRATELGARGKYGRVCVEVDLTRPLLSQYKIEGITYLVQYEGLEKVCTNCGKYGKSTDDCQCVERMNESSDEGGEEASEANADPTKGRTYGEWMVVKKKEWKSGRREGTVSRNIQTADKNNRFHALHAVPGDVNINDGMGEETDRGNGMEKMASRGEELLTKESQGVKESAGDKQVGRGSKEEKGAKNQKESSGMKKNNKEEKQRVEGRAKNPTGEASQTAAGGNGARVRVWGDRWVPSTPGNIIQSPPMGIPVDSVVRELIDEEHEQWDRDLLESCFPTTMVEAISRIPLRGSHEQDQLIWADSKHGNYTAREGYRRWLKETRLEKGQMVTGDPTMWKKMWGMMETQVHAFDQCAWVNGLWRKSQVAHCFEMRGEAQSMEWVLKVATTVTEKEFEDWSMLMWMIWKERNAHMFNGPKLAEEDIVPRAAALLDEYRSQQAALHPPQQSTAGRHWTKPSTGNINLNTDAGVCEDGCGLGVVVRDAQGRFLMAAAKRVSGEQNPEMGEALAAELGLQLVRQHQLGLPILEMDCETVLKRIRDADRDQTELGVICRNIKRLLQEMGDGGCRHVYRTANATAHIMAHTKTRWNETEIWFDRPPMIVLDQLELDSVMASHP</sequence>
<dbReference type="CDD" id="cd06222">
    <property type="entry name" value="RNase_H_like"/>
    <property type="match status" value="1"/>
</dbReference>
<dbReference type="PANTHER" id="PTHR31286">
    <property type="entry name" value="GLYCINE-RICH CELL WALL STRUCTURAL PROTEIN 1.8-LIKE"/>
    <property type="match status" value="1"/>
</dbReference>
<feature type="compositionally biased region" description="Basic and acidic residues" evidence="1">
    <location>
        <begin position="219"/>
        <end position="238"/>
    </location>
</feature>
<evidence type="ECO:0000259" key="2">
    <source>
        <dbReference type="Pfam" id="PF13456"/>
    </source>
</evidence>
<feature type="compositionally biased region" description="Acidic residues" evidence="1">
    <location>
        <begin position="146"/>
        <end position="155"/>
    </location>
</feature>
<dbReference type="EMBL" id="CAMGYJ010000002">
    <property type="protein sequence ID" value="CAI0383002.1"/>
    <property type="molecule type" value="Genomic_DNA"/>
</dbReference>
<feature type="compositionally biased region" description="Basic and acidic residues" evidence="1">
    <location>
        <begin position="247"/>
        <end position="287"/>
    </location>
</feature>
<dbReference type="InterPro" id="IPR012337">
    <property type="entry name" value="RNaseH-like_sf"/>
</dbReference>
<dbReference type="InterPro" id="IPR044730">
    <property type="entry name" value="RNase_H-like_dom_plant"/>
</dbReference>
<evidence type="ECO:0000313" key="3">
    <source>
        <dbReference type="EMBL" id="CAI0383002.1"/>
    </source>
</evidence>
<dbReference type="InterPro" id="IPR040256">
    <property type="entry name" value="At4g02000-like"/>
</dbReference>
<dbReference type="InterPro" id="IPR002156">
    <property type="entry name" value="RNaseH_domain"/>
</dbReference>
<evidence type="ECO:0000313" key="4">
    <source>
        <dbReference type="Proteomes" id="UP001154282"/>
    </source>
</evidence>
<dbReference type="AlphaFoldDB" id="A0AAV0HDQ3"/>
<keyword evidence="4" id="KW-1185">Reference proteome</keyword>
<proteinExistence type="predicted"/>
<dbReference type="Gene3D" id="3.30.420.10">
    <property type="entry name" value="Ribonuclease H-like superfamily/Ribonuclease H"/>
    <property type="match status" value="1"/>
</dbReference>
<evidence type="ECO:0000256" key="1">
    <source>
        <dbReference type="SAM" id="MobiDB-lite"/>
    </source>
</evidence>
<dbReference type="GO" id="GO:0003676">
    <property type="term" value="F:nucleic acid binding"/>
    <property type="evidence" value="ECO:0007669"/>
    <property type="project" value="InterPro"/>
</dbReference>
<dbReference type="Pfam" id="PF13456">
    <property type="entry name" value="RVT_3"/>
    <property type="match status" value="1"/>
</dbReference>
<organism evidence="3 4">
    <name type="scientific">Linum tenue</name>
    <dbReference type="NCBI Taxonomy" id="586396"/>
    <lineage>
        <taxon>Eukaryota</taxon>
        <taxon>Viridiplantae</taxon>
        <taxon>Streptophyta</taxon>
        <taxon>Embryophyta</taxon>
        <taxon>Tracheophyta</taxon>
        <taxon>Spermatophyta</taxon>
        <taxon>Magnoliopsida</taxon>
        <taxon>eudicotyledons</taxon>
        <taxon>Gunneridae</taxon>
        <taxon>Pentapetalae</taxon>
        <taxon>rosids</taxon>
        <taxon>fabids</taxon>
        <taxon>Malpighiales</taxon>
        <taxon>Linaceae</taxon>
        <taxon>Linum</taxon>
    </lineage>
</organism>
<dbReference type="SUPFAM" id="SSF53098">
    <property type="entry name" value="Ribonuclease H-like"/>
    <property type="match status" value="1"/>
</dbReference>
<reference evidence="3" key="1">
    <citation type="submission" date="2022-08" db="EMBL/GenBank/DDBJ databases">
        <authorList>
            <person name="Gutierrez-Valencia J."/>
        </authorList>
    </citation>
    <scope>NUCLEOTIDE SEQUENCE</scope>
</reference>
<accession>A0AAV0HDQ3</accession>
<feature type="domain" description="RNase H type-1" evidence="2">
    <location>
        <begin position="549"/>
        <end position="660"/>
    </location>
</feature>
<dbReference type="PANTHER" id="PTHR31286:SF99">
    <property type="entry name" value="DUF4283 DOMAIN-CONTAINING PROTEIN"/>
    <property type="match status" value="1"/>
</dbReference>
<name>A0AAV0HDQ3_9ROSI</name>
<dbReference type="GO" id="GO:0004523">
    <property type="term" value="F:RNA-DNA hybrid ribonuclease activity"/>
    <property type="evidence" value="ECO:0007669"/>
    <property type="project" value="InterPro"/>
</dbReference>
<protein>
    <recommendedName>
        <fullName evidence="2">RNase H type-1 domain-containing protein</fullName>
    </recommendedName>
</protein>